<dbReference type="Proteomes" id="UP000262477">
    <property type="component" value="Unassembled WGS sequence"/>
</dbReference>
<organism evidence="1 2">
    <name type="scientific">Streptomyces inhibens</name>
    <dbReference type="NCBI Taxonomy" id="2293571"/>
    <lineage>
        <taxon>Bacteria</taxon>
        <taxon>Bacillati</taxon>
        <taxon>Actinomycetota</taxon>
        <taxon>Actinomycetes</taxon>
        <taxon>Kitasatosporales</taxon>
        <taxon>Streptomycetaceae</taxon>
        <taxon>Streptomyces</taxon>
    </lineage>
</organism>
<dbReference type="OrthoDB" id="9946090at2"/>
<comment type="caution">
    <text evidence="1">The sequence shown here is derived from an EMBL/GenBank/DDBJ whole genome shotgun (WGS) entry which is preliminary data.</text>
</comment>
<protein>
    <submittedName>
        <fullName evidence="1">Uncharacterized protein</fullName>
    </submittedName>
</protein>
<proteinExistence type="predicted"/>
<dbReference type="EMBL" id="QUAC01000055">
    <property type="protein sequence ID" value="REK90807.1"/>
    <property type="molecule type" value="Genomic_DNA"/>
</dbReference>
<dbReference type="AlphaFoldDB" id="A0A371Q7X0"/>
<evidence type="ECO:0000313" key="2">
    <source>
        <dbReference type="Proteomes" id="UP000262477"/>
    </source>
</evidence>
<gene>
    <name evidence="1" type="ORF">DY245_08145</name>
</gene>
<sequence length="113" mass="12594">MNIIKGYRTRKAYQRTAALRAVSLALYDTENGTNLRAAIFGDAKGVPPARTGDRFRELCTLTLCGTRIAVRRVGNRLGTIRKERARLAALDRFEADPQYAAALARLRAERGEQ</sequence>
<name>A0A371Q7X0_STRIH</name>
<accession>A0A371Q7X0</accession>
<keyword evidence="2" id="KW-1185">Reference proteome</keyword>
<dbReference type="RefSeq" id="WP_128505030.1">
    <property type="nucleotide sequence ID" value="NZ_QUAC01000055.1"/>
</dbReference>
<reference evidence="1 2" key="1">
    <citation type="submission" date="2018-08" db="EMBL/GenBank/DDBJ databases">
        <title>Streptomyces NEAU-D10 sp. nov., a novel Actinomycete isolated from soil.</title>
        <authorList>
            <person name="Jin L."/>
        </authorList>
    </citation>
    <scope>NUCLEOTIDE SEQUENCE [LARGE SCALE GENOMIC DNA]</scope>
    <source>
        <strain evidence="1 2">NEAU-D10</strain>
    </source>
</reference>
<evidence type="ECO:0000313" key="1">
    <source>
        <dbReference type="EMBL" id="REK90807.1"/>
    </source>
</evidence>